<dbReference type="Proteomes" id="UP000176614">
    <property type="component" value="Unassembled WGS sequence"/>
</dbReference>
<accession>A0A1F4W257</accession>
<proteinExistence type="predicted"/>
<protein>
    <submittedName>
        <fullName evidence="1">Uncharacterized protein</fullName>
    </submittedName>
</protein>
<gene>
    <name evidence="1" type="ORF">A2264_00340</name>
</gene>
<name>A0A1F4W257_UNCKA</name>
<evidence type="ECO:0000313" key="1">
    <source>
        <dbReference type="EMBL" id="OGC63133.1"/>
    </source>
</evidence>
<organism evidence="1 2">
    <name type="scientific">candidate division WWE3 bacterium RIFOXYA2_FULL_46_9</name>
    <dbReference type="NCBI Taxonomy" id="1802636"/>
    <lineage>
        <taxon>Bacteria</taxon>
        <taxon>Katanobacteria</taxon>
    </lineage>
</organism>
<reference evidence="1 2" key="1">
    <citation type="journal article" date="2016" name="Nat. Commun.">
        <title>Thousands of microbial genomes shed light on interconnected biogeochemical processes in an aquifer system.</title>
        <authorList>
            <person name="Anantharaman K."/>
            <person name="Brown C.T."/>
            <person name="Hug L.A."/>
            <person name="Sharon I."/>
            <person name="Castelle C.J."/>
            <person name="Probst A.J."/>
            <person name="Thomas B.C."/>
            <person name="Singh A."/>
            <person name="Wilkins M.J."/>
            <person name="Karaoz U."/>
            <person name="Brodie E.L."/>
            <person name="Williams K.H."/>
            <person name="Hubbard S.S."/>
            <person name="Banfield J.F."/>
        </authorList>
    </citation>
    <scope>NUCLEOTIDE SEQUENCE [LARGE SCALE GENOMIC DNA]</scope>
</reference>
<evidence type="ECO:0000313" key="2">
    <source>
        <dbReference type="Proteomes" id="UP000176614"/>
    </source>
</evidence>
<sequence>MAKISITATYGHARNGENTVQMADVSLPFVTCDEAFSHPSLENKYKGELVQIDTPAGLIYVDGSGEVVLPRAMEVTLWDPKLQVGLATFVTTYFKIHRLLMLTIKIDGDNQALVFRIK</sequence>
<dbReference type="EMBL" id="MEVT01000008">
    <property type="protein sequence ID" value="OGC63133.1"/>
    <property type="molecule type" value="Genomic_DNA"/>
</dbReference>
<comment type="caution">
    <text evidence="1">The sequence shown here is derived from an EMBL/GenBank/DDBJ whole genome shotgun (WGS) entry which is preliminary data.</text>
</comment>
<dbReference type="AlphaFoldDB" id="A0A1F4W257"/>